<dbReference type="Gene3D" id="3.40.91.30">
    <property type="match status" value="1"/>
</dbReference>
<accession>A0A8S5UUV0</accession>
<proteinExistence type="predicted"/>
<dbReference type="EMBL" id="BK016143">
    <property type="protein sequence ID" value="DAF98212.1"/>
    <property type="molecule type" value="Genomic_DNA"/>
</dbReference>
<evidence type="ECO:0000313" key="1">
    <source>
        <dbReference type="EMBL" id="DAF98212.1"/>
    </source>
</evidence>
<reference evidence="1" key="1">
    <citation type="journal article" date="2021" name="Proc. Natl. Acad. Sci. U.S.A.">
        <title>A Catalog of Tens of Thousands of Viruses from Human Metagenomes Reveals Hidden Associations with Chronic Diseases.</title>
        <authorList>
            <person name="Tisza M.J."/>
            <person name="Buck C.B."/>
        </authorList>
    </citation>
    <scope>NUCLEOTIDE SEQUENCE</scope>
    <source>
        <strain evidence="1">CtP6q2</strain>
    </source>
</reference>
<organism evidence="1">
    <name type="scientific">Myoviridae sp. ctP6q2</name>
    <dbReference type="NCBI Taxonomy" id="2825096"/>
    <lineage>
        <taxon>Viruses</taxon>
        <taxon>Duplodnaviria</taxon>
        <taxon>Heunggongvirae</taxon>
        <taxon>Uroviricota</taxon>
        <taxon>Caudoviricetes</taxon>
    </lineage>
</organism>
<sequence>MIYDKQEISSELQMKIVESYKRLSNVWKVGDELGIKGQYVHKLLTKLGVVHKMNYFTDNDKQILCELYPKYRQERKLDKLASIMGRTKQFICRQAKYLGLTDRANIPKLSEEERARISEIRKTYYLSHEHPRGYLGHKHDKNARNKISESSKRTWLDPNSKFNSESFRQNVSDRMFKYRTNGVIKSKSNRKEVSTVIDGTKYVFKSSWEYEVAIRLQKLKANGDIISWEYESDRFIFNDIKKGIRSYCPDFKVTTPNCVFYIEVKGWKSEVGMKRLSMFKERYPNIKLYLIDETEYKNVISKTDYLRIYTEQIKLI</sequence>
<name>A0A8S5UUV0_9CAUD</name>
<protein>
    <submittedName>
        <fullName evidence="1">Endodeoxyribonuclease I</fullName>
    </submittedName>
</protein>